<dbReference type="PANTHER" id="PTHR11017:SF538">
    <property type="entry name" value="ADP-RIBOSYL CYCLASE_CYCLIC ADP-RIBOSE HYDROLASE"/>
    <property type="match status" value="1"/>
</dbReference>
<protein>
    <recommendedName>
        <fullName evidence="4">C-JID domain-containing protein</fullName>
    </recommendedName>
</protein>
<evidence type="ECO:0000256" key="3">
    <source>
        <dbReference type="SAM" id="MobiDB-lite"/>
    </source>
</evidence>
<evidence type="ECO:0000313" key="6">
    <source>
        <dbReference type="Proteomes" id="UP000824890"/>
    </source>
</evidence>
<dbReference type="Proteomes" id="UP000824890">
    <property type="component" value="Unassembled WGS sequence"/>
</dbReference>
<dbReference type="Gene3D" id="3.80.10.10">
    <property type="entry name" value="Ribonuclease Inhibitor"/>
    <property type="match status" value="3"/>
</dbReference>
<dbReference type="PANTHER" id="PTHR11017">
    <property type="entry name" value="LEUCINE-RICH REPEAT-CONTAINING PROTEIN"/>
    <property type="match status" value="1"/>
</dbReference>
<dbReference type="InterPro" id="IPR044974">
    <property type="entry name" value="Disease_R_plants"/>
</dbReference>
<organism evidence="5 6">
    <name type="scientific">Brassica napus</name>
    <name type="common">Rape</name>
    <dbReference type="NCBI Taxonomy" id="3708"/>
    <lineage>
        <taxon>Eukaryota</taxon>
        <taxon>Viridiplantae</taxon>
        <taxon>Streptophyta</taxon>
        <taxon>Embryophyta</taxon>
        <taxon>Tracheophyta</taxon>
        <taxon>Spermatophyta</taxon>
        <taxon>Magnoliopsida</taxon>
        <taxon>eudicotyledons</taxon>
        <taxon>Gunneridae</taxon>
        <taxon>Pentapetalae</taxon>
        <taxon>rosids</taxon>
        <taxon>malvids</taxon>
        <taxon>Brassicales</taxon>
        <taxon>Brassicaceae</taxon>
        <taxon>Brassiceae</taxon>
        <taxon>Brassica</taxon>
    </lineage>
</organism>
<keyword evidence="2" id="KW-0677">Repeat</keyword>
<dbReference type="Pfam" id="PF07725">
    <property type="entry name" value="LRR_3"/>
    <property type="match status" value="1"/>
</dbReference>
<keyword evidence="1" id="KW-0433">Leucine-rich repeat</keyword>
<feature type="domain" description="C-JID" evidence="4">
    <location>
        <begin position="358"/>
        <end position="496"/>
    </location>
</feature>
<dbReference type="InterPro" id="IPR011713">
    <property type="entry name" value="Leu-rich_rpt_3"/>
</dbReference>
<dbReference type="SUPFAM" id="SSF52058">
    <property type="entry name" value="L domain-like"/>
    <property type="match status" value="1"/>
</dbReference>
<comment type="caution">
    <text evidence="5">The sequence shown here is derived from an EMBL/GenBank/DDBJ whole genome shotgun (WGS) entry which is preliminary data.</text>
</comment>
<keyword evidence="6" id="KW-1185">Reference proteome</keyword>
<dbReference type="Pfam" id="PF20160">
    <property type="entry name" value="C-JID"/>
    <property type="match status" value="1"/>
</dbReference>
<feature type="region of interest" description="Disordered" evidence="3">
    <location>
        <begin position="525"/>
        <end position="548"/>
    </location>
</feature>
<dbReference type="EMBL" id="JAGKQM010000012">
    <property type="protein sequence ID" value="KAH0899202.1"/>
    <property type="molecule type" value="Genomic_DNA"/>
</dbReference>
<evidence type="ECO:0000259" key="4">
    <source>
        <dbReference type="Pfam" id="PF20160"/>
    </source>
</evidence>
<reference evidence="5 6" key="1">
    <citation type="submission" date="2021-05" db="EMBL/GenBank/DDBJ databases">
        <title>Genome Assembly of Synthetic Allotetraploid Brassica napus Reveals Homoeologous Exchanges between Subgenomes.</title>
        <authorList>
            <person name="Davis J.T."/>
        </authorList>
    </citation>
    <scope>NUCLEOTIDE SEQUENCE [LARGE SCALE GENOMIC DNA]</scope>
    <source>
        <strain evidence="6">cv. Da-Ae</strain>
        <tissue evidence="5">Seedling</tissue>
    </source>
</reference>
<sequence length="742" mass="85574">MRCLPSKFRPENLVRLIMKYSKLEKLWEGIVEACLKNMNLWGSQNLIEMPDLSKATNLETLCLDDCYSLVKLPSSIPHPNKLMKLYLRDCRNLESIPIGISLKSIKELYLDGCSRLRNFPQISTNILDLRVDKTSIEEIPSNLNPENLYHLSMTELKSKKLWERVQPLTPIMAMLSPSLKYLLLSDIPTLVEFPSSFQNLHQLYELRIKNCENLETLPTGMNIPSLGVFDLSGCSRLRTFPDISTNILWLFLDETAIEEVPCWIEKFSELEMIKMNGCNKLEYVNLNFSKHDYLHQVEFSDCKALTGASWNDRPTSWNYSPTSWKDTRTPLFDFTNCLNLDLEVMLQLKTYSNCRVKFSGEEVPSYFTHCTTGTSSSLTIPLLHSSLTQSFLRFRACIVFDSDSFQSPNFGNMLRFKGSFRNCSDSYDRAQDFCADTKDYQIPVDYFSHEKDFGLYILDCQMSQIPLEMNFDHVDIEIHVKYLLGIPIDIKEWGIRITEEDCSSADNRLGNPNTLAHVFEGNMTNEARESQESEGEDEVTEPSSKRMRESWRKPNGIEEVRWWIEKFYYLEVLDMKGSNKLEYVYLNISKLKQLERYDLSDCKALTGASWSDRSNSVVSYFERRNISISEEVPSYFTHRTTETSSSFLTIPLPQSSLSHKHSSDSGLALCLIATRSRFWNSFGSAEDFRADTKDCTICRCNNGSSLLILDCQMSDIPLEMNFDHVDMEIHAIDSSDIRVEIK</sequence>
<dbReference type="InterPro" id="IPR032675">
    <property type="entry name" value="LRR_dom_sf"/>
</dbReference>
<evidence type="ECO:0000313" key="5">
    <source>
        <dbReference type="EMBL" id="KAH0899202.1"/>
    </source>
</evidence>
<evidence type="ECO:0000256" key="1">
    <source>
        <dbReference type="ARBA" id="ARBA00022614"/>
    </source>
</evidence>
<gene>
    <name evidence="5" type="ORF">HID58_048770</name>
</gene>
<accession>A0ABQ8B349</accession>
<dbReference type="InterPro" id="IPR045344">
    <property type="entry name" value="C-JID"/>
</dbReference>
<evidence type="ECO:0000256" key="2">
    <source>
        <dbReference type="ARBA" id="ARBA00022737"/>
    </source>
</evidence>
<name>A0ABQ8B349_BRANA</name>
<proteinExistence type="predicted"/>